<feature type="domain" description="Alpha/beta hydrolase fold-3" evidence="2">
    <location>
        <begin position="64"/>
        <end position="178"/>
    </location>
</feature>
<dbReference type="Pfam" id="PF07859">
    <property type="entry name" value="Abhydrolase_3"/>
    <property type="match status" value="1"/>
</dbReference>
<keyword evidence="4" id="KW-1185">Reference proteome</keyword>
<dbReference type="GO" id="GO:0016787">
    <property type="term" value="F:hydrolase activity"/>
    <property type="evidence" value="ECO:0007669"/>
    <property type="project" value="UniProtKB-KW"/>
</dbReference>
<dbReference type="InterPro" id="IPR029058">
    <property type="entry name" value="AB_hydrolase_fold"/>
</dbReference>
<keyword evidence="1" id="KW-0378">Hydrolase</keyword>
<evidence type="ECO:0000259" key="2">
    <source>
        <dbReference type="Pfam" id="PF07859"/>
    </source>
</evidence>
<proteinExistence type="predicted"/>
<sequence>MADPFRTRDVVPDFDRHVADYAARSAVTRARLPMHPDIAYGPSPAERLDLFLPPPHLATGAVHMFIHGGYWRMFAKEDFSFVAETVTRAGAIAVIVDYALMPSVRMATLVAQIRQARDWIAAHIGAYGGDASRLTISGHSAGAQLGALLLDASAPAGSVAGAVLISGIYDLAPLKHSFLRDLIDLTDEEIRAFSPLARTYTAGADIRLLVGELETAPFHQQMNAFGSHLAIAADSRVCQRTLAGTDHMSVMADLGTPGTDAAGHLVDCLMAGPRVPADG</sequence>
<dbReference type="InterPro" id="IPR050300">
    <property type="entry name" value="GDXG_lipolytic_enzyme"/>
</dbReference>
<dbReference type="EMBL" id="FMTP01000001">
    <property type="protein sequence ID" value="SCW29260.1"/>
    <property type="molecule type" value="Genomic_DNA"/>
</dbReference>
<evidence type="ECO:0000313" key="3">
    <source>
        <dbReference type="EMBL" id="SCW29260.1"/>
    </source>
</evidence>
<evidence type="ECO:0000256" key="1">
    <source>
        <dbReference type="ARBA" id="ARBA00022801"/>
    </source>
</evidence>
<dbReference type="InterPro" id="IPR013094">
    <property type="entry name" value="AB_hydrolase_3"/>
</dbReference>
<protein>
    <submittedName>
        <fullName evidence="3">Arylformamidase</fullName>
    </submittedName>
</protein>
<dbReference type="Gene3D" id="3.40.50.1820">
    <property type="entry name" value="alpha/beta hydrolase"/>
    <property type="match status" value="1"/>
</dbReference>
<dbReference type="PANTHER" id="PTHR48081:SF33">
    <property type="entry name" value="KYNURENINE FORMAMIDASE"/>
    <property type="match status" value="1"/>
</dbReference>
<dbReference type="STRING" id="177413.SAMN05660859_0410"/>
<dbReference type="RefSeq" id="WP_091435682.1">
    <property type="nucleotide sequence ID" value="NZ_FMTP01000001.1"/>
</dbReference>
<dbReference type="AlphaFoldDB" id="A0A1G4PAL2"/>
<dbReference type="SUPFAM" id="SSF53474">
    <property type="entry name" value="alpha/beta-Hydrolases"/>
    <property type="match status" value="1"/>
</dbReference>
<dbReference type="PANTHER" id="PTHR48081">
    <property type="entry name" value="AB HYDROLASE SUPERFAMILY PROTEIN C4A8.06C"/>
    <property type="match status" value="1"/>
</dbReference>
<name>A0A1G4PAL2_9HYPH</name>
<organism evidence="3 4">
    <name type="scientific">Ancylobacter rudongensis</name>
    <dbReference type="NCBI Taxonomy" id="177413"/>
    <lineage>
        <taxon>Bacteria</taxon>
        <taxon>Pseudomonadati</taxon>
        <taxon>Pseudomonadota</taxon>
        <taxon>Alphaproteobacteria</taxon>
        <taxon>Hyphomicrobiales</taxon>
        <taxon>Xanthobacteraceae</taxon>
        <taxon>Ancylobacter</taxon>
    </lineage>
</organism>
<reference evidence="4" key="1">
    <citation type="submission" date="2016-10" db="EMBL/GenBank/DDBJ databases">
        <authorList>
            <person name="Varghese N."/>
            <person name="Submissions S."/>
        </authorList>
    </citation>
    <scope>NUCLEOTIDE SEQUENCE [LARGE SCALE GENOMIC DNA]</scope>
    <source>
        <strain evidence="4">CGMCC 1.1761</strain>
    </source>
</reference>
<accession>A0A1G4PAL2</accession>
<dbReference type="Proteomes" id="UP000198889">
    <property type="component" value="Unassembled WGS sequence"/>
</dbReference>
<gene>
    <name evidence="3" type="ORF">SAMN05660859_0410</name>
</gene>
<evidence type="ECO:0000313" key="4">
    <source>
        <dbReference type="Proteomes" id="UP000198889"/>
    </source>
</evidence>